<protein>
    <submittedName>
        <fullName evidence="2">Uncharacterized protein</fullName>
    </submittedName>
</protein>
<evidence type="ECO:0000313" key="2">
    <source>
        <dbReference type="EMBL" id="KAB1253195.1"/>
    </source>
</evidence>
<evidence type="ECO:0000313" key="3">
    <source>
        <dbReference type="Proteomes" id="UP000299084"/>
    </source>
</evidence>
<reference evidence="2 3" key="1">
    <citation type="journal article" date="2019" name="Mol. Ecol. Resour.">
        <title>Improving Illumina assemblies with Hi-C and long reads: an example with the North African dromedary.</title>
        <authorList>
            <person name="Elbers J.P."/>
            <person name="Rogers M.F."/>
            <person name="Perelman P.L."/>
            <person name="Proskuryakova A.A."/>
            <person name="Serdyukova N.A."/>
            <person name="Johnson W.E."/>
            <person name="Horin P."/>
            <person name="Corander J."/>
            <person name="Murphy D."/>
            <person name="Burger P.A."/>
        </authorList>
    </citation>
    <scope>NUCLEOTIDE SEQUENCE [LARGE SCALE GENOMIC DNA]</scope>
    <source>
        <strain evidence="2">Drom800</strain>
        <tissue evidence="2">Blood</tissue>
    </source>
</reference>
<feature type="compositionally biased region" description="Basic and acidic residues" evidence="1">
    <location>
        <begin position="85"/>
        <end position="96"/>
    </location>
</feature>
<organism evidence="2 3">
    <name type="scientific">Camelus dromedarius</name>
    <name type="common">Dromedary</name>
    <name type="synonym">Arabian camel</name>
    <dbReference type="NCBI Taxonomy" id="9838"/>
    <lineage>
        <taxon>Eukaryota</taxon>
        <taxon>Metazoa</taxon>
        <taxon>Chordata</taxon>
        <taxon>Craniata</taxon>
        <taxon>Vertebrata</taxon>
        <taxon>Euteleostomi</taxon>
        <taxon>Mammalia</taxon>
        <taxon>Eutheria</taxon>
        <taxon>Laurasiatheria</taxon>
        <taxon>Artiodactyla</taxon>
        <taxon>Tylopoda</taxon>
        <taxon>Camelidae</taxon>
        <taxon>Camelus</taxon>
    </lineage>
</organism>
<gene>
    <name evidence="2" type="ORF">Cadr_000002807</name>
</gene>
<dbReference type="EMBL" id="JWIN03000037">
    <property type="protein sequence ID" value="KAB1253195.1"/>
    <property type="molecule type" value="Genomic_DNA"/>
</dbReference>
<comment type="caution">
    <text evidence="2">The sequence shown here is derived from an EMBL/GenBank/DDBJ whole genome shotgun (WGS) entry which is preliminary data.</text>
</comment>
<keyword evidence="3" id="KW-1185">Reference proteome</keyword>
<feature type="compositionally biased region" description="Basic and acidic residues" evidence="1">
    <location>
        <begin position="53"/>
        <end position="63"/>
    </location>
</feature>
<evidence type="ECO:0000256" key="1">
    <source>
        <dbReference type="SAM" id="MobiDB-lite"/>
    </source>
</evidence>
<proteinExistence type="predicted"/>
<dbReference type="AlphaFoldDB" id="A0A5N4C2T6"/>
<accession>A0A5N4C2T6</accession>
<name>A0A5N4C2T6_CAMDR</name>
<sequence length="248" mass="26929">MEGLEPADWNEEQRTFSSHGPLACCRPATLLGQAGKKATLARRSPRRAGAEPQEGRVDSDFFELRLNNNSSYDRSCPPTPTRLQSRGEERKGKGQERPAAVSSHLRLCRQEELNTGVCPSLCWPHASFRNAAPLFTSSFPVGSGCQPCPFLLRELGALLLTCMHLNCFLASLHVWFPCPQPQSAHRNFLFSLPKQNTNLLSICSLPSCHHGLSEQLVGVACRCAEPGAPLTPTGADIPTAEPGGFPAV</sequence>
<feature type="region of interest" description="Disordered" evidence="1">
    <location>
        <begin position="35"/>
        <end position="98"/>
    </location>
</feature>
<dbReference type="Proteomes" id="UP000299084">
    <property type="component" value="Unassembled WGS sequence"/>
</dbReference>
<feature type="region of interest" description="Disordered" evidence="1">
    <location>
        <begin position="1"/>
        <end position="22"/>
    </location>
</feature>